<comment type="caution">
    <text evidence="1">The sequence shown here is derived from an EMBL/GenBank/DDBJ whole genome shotgun (WGS) entry which is preliminary data.</text>
</comment>
<accession>A0A1V6RLQ2</accession>
<sequence length="71" mass="8146">MTWELERYPTSPQRNVLEPTTWISFSIHIVLSPKSHLCPLPFNITTELLEVLVQRSVVNEILALTNTIAED</sequence>
<keyword evidence="2" id="KW-1185">Reference proteome</keyword>
<protein>
    <submittedName>
        <fullName evidence="1">Uncharacterized protein</fullName>
    </submittedName>
</protein>
<reference evidence="2" key="1">
    <citation type="journal article" date="2017" name="Nat. Microbiol.">
        <title>Global analysis of biosynthetic gene clusters reveals vast potential of secondary metabolite production in Penicillium species.</title>
        <authorList>
            <person name="Nielsen J.C."/>
            <person name="Grijseels S."/>
            <person name="Prigent S."/>
            <person name="Ji B."/>
            <person name="Dainat J."/>
            <person name="Nielsen K.F."/>
            <person name="Frisvad J.C."/>
            <person name="Workman M."/>
            <person name="Nielsen J."/>
        </authorList>
    </citation>
    <scope>NUCLEOTIDE SEQUENCE [LARGE SCALE GENOMIC DNA]</scope>
    <source>
        <strain evidence="2">IBT 29525</strain>
    </source>
</reference>
<dbReference type="EMBL" id="MDYO01000002">
    <property type="protein sequence ID" value="OQE02283.1"/>
    <property type="molecule type" value="Genomic_DNA"/>
</dbReference>
<dbReference type="Proteomes" id="UP000191612">
    <property type="component" value="Unassembled WGS sequence"/>
</dbReference>
<evidence type="ECO:0000313" key="1">
    <source>
        <dbReference type="EMBL" id="OQE02283.1"/>
    </source>
</evidence>
<name>A0A1V6RLQ2_9EURO</name>
<proteinExistence type="predicted"/>
<evidence type="ECO:0000313" key="2">
    <source>
        <dbReference type="Proteomes" id="UP000191612"/>
    </source>
</evidence>
<organism evidence="1 2">
    <name type="scientific">Penicillium solitum</name>
    <dbReference type="NCBI Taxonomy" id="60172"/>
    <lineage>
        <taxon>Eukaryota</taxon>
        <taxon>Fungi</taxon>
        <taxon>Dikarya</taxon>
        <taxon>Ascomycota</taxon>
        <taxon>Pezizomycotina</taxon>
        <taxon>Eurotiomycetes</taxon>
        <taxon>Eurotiomycetidae</taxon>
        <taxon>Eurotiales</taxon>
        <taxon>Aspergillaceae</taxon>
        <taxon>Penicillium</taxon>
    </lineage>
</organism>
<gene>
    <name evidence="1" type="ORF">PENSOL_c002G09571</name>
</gene>
<dbReference type="AlphaFoldDB" id="A0A1V6RLQ2"/>